<dbReference type="PANTHER" id="PTHR16128">
    <property type="entry name" value="FAD/NAD(P)-BINDING OXIDOREDUCTASE FAMILY PROTEIN"/>
    <property type="match status" value="1"/>
</dbReference>
<feature type="domain" description="Amine oxidase" evidence="1">
    <location>
        <begin position="94"/>
        <end position="317"/>
    </location>
</feature>
<comment type="caution">
    <text evidence="2">The sequence shown here is derived from an EMBL/GenBank/DDBJ whole genome shotgun (WGS) entry which is preliminary data.</text>
</comment>
<dbReference type="OrthoDB" id="5792777at2"/>
<dbReference type="GO" id="GO:0016829">
    <property type="term" value="F:lyase activity"/>
    <property type="evidence" value="ECO:0007669"/>
    <property type="project" value="UniProtKB-KW"/>
</dbReference>
<dbReference type="InterPro" id="IPR036188">
    <property type="entry name" value="FAD/NAD-bd_sf"/>
</dbReference>
<dbReference type="Gene3D" id="3.50.50.60">
    <property type="entry name" value="FAD/NAD(P)-binding domain"/>
    <property type="match status" value="1"/>
</dbReference>
<organism evidence="2 3">
    <name type="scientific">Pontibacillus yanchengensis Y32</name>
    <dbReference type="NCBI Taxonomy" id="1385514"/>
    <lineage>
        <taxon>Bacteria</taxon>
        <taxon>Bacillati</taxon>
        <taxon>Bacillota</taxon>
        <taxon>Bacilli</taxon>
        <taxon>Bacillales</taxon>
        <taxon>Bacillaceae</taxon>
        <taxon>Pontibacillus</taxon>
    </lineage>
</organism>
<protein>
    <submittedName>
        <fullName evidence="2">Deoxyribodipyrimidine photolyase</fullName>
    </submittedName>
</protein>
<dbReference type="InterPro" id="IPR002937">
    <property type="entry name" value="Amino_oxidase"/>
</dbReference>
<dbReference type="RefSeq" id="WP_036823591.1">
    <property type="nucleotide sequence ID" value="NZ_AVBF01000077.1"/>
</dbReference>
<dbReference type="STRING" id="1385514.N782_20570"/>
<dbReference type="eggNOG" id="COG3380">
    <property type="taxonomic scope" value="Bacteria"/>
</dbReference>
<sequence>MEETKVTIIGAGIAGIMAARTLLNNGIKDIKIVDKSKSVGGRLATRRLEEGIVDHGAQFFTVRSEQLEKDVEDWLQRGWITHWFGDPYPRYTSVNGMNTLMKQLAEDLPVSLYAKVESIEETTGGFQLETEDGQSWKTGAVLVTAPVPQTRKLLSSKNVSLQEKEVSKLDSISYNAAIVGLYQFNTQTTLPSEGIMDESLPLHVEKIVDHQKKGVSSNPTVSVYMDGEWSNDHFSHTDEHVLSRIEQITERHLPWNKLESSQLKRWRYAEAENVVYEPYLNVHEALPLYVAGEAFLEKNDKSGRTRFESAYLSGIAAGNKIASFF</sequence>
<gene>
    <name evidence="2" type="ORF">N782_20570</name>
</gene>
<dbReference type="SUPFAM" id="SSF51905">
    <property type="entry name" value="FAD/NAD(P)-binding domain"/>
    <property type="match status" value="1"/>
</dbReference>
<dbReference type="PANTHER" id="PTHR16128:SF5">
    <property type="entry name" value="FAD_NAD(P)-BINDING OXIDOREDUCTASE FAMILY PROTEIN"/>
    <property type="match status" value="1"/>
</dbReference>
<keyword evidence="2" id="KW-0456">Lyase</keyword>
<dbReference type="AlphaFoldDB" id="A0A0A2TPE0"/>
<reference evidence="2 3" key="1">
    <citation type="journal article" date="2015" name="Stand. Genomic Sci.">
        <title>High quality draft genome sequence of the moderately halophilic bacterium Pontibacillus yanchengensis Y32(T) and comparison among Pontibacillus genomes.</title>
        <authorList>
            <person name="Huang J."/>
            <person name="Qiao Z.X."/>
            <person name="Tang J.W."/>
            <person name="Wang G."/>
        </authorList>
    </citation>
    <scope>NUCLEOTIDE SEQUENCE [LARGE SCALE GENOMIC DNA]</scope>
    <source>
        <strain evidence="2 3">Y32</strain>
    </source>
</reference>
<dbReference type="EMBL" id="AVBF01000077">
    <property type="protein sequence ID" value="KGP71205.1"/>
    <property type="molecule type" value="Genomic_DNA"/>
</dbReference>
<keyword evidence="3" id="KW-1185">Reference proteome</keyword>
<dbReference type="Pfam" id="PF01593">
    <property type="entry name" value="Amino_oxidase"/>
    <property type="match status" value="1"/>
</dbReference>
<evidence type="ECO:0000313" key="3">
    <source>
        <dbReference type="Proteomes" id="UP000030147"/>
    </source>
</evidence>
<dbReference type="Proteomes" id="UP000030147">
    <property type="component" value="Unassembled WGS sequence"/>
</dbReference>
<evidence type="ECO:0000313" key="2">
    <source>
        <dbReference type="EMBL" id="KGP71205.1"/>
    </source>
</evidence>
<evidence type="ECO:0000259" key="1">
    <source>
        <dbReference type="Pfam" id="PF01593"/>
    </source>
</evidence>
<dbReference type="Gene3D" id="3.90.660.10">
    <property type="match status" value="1"/>
</dbReference>
<name>A0A0A2TPE0_9BACI</name>
<accession>A0A0A2TPE0</accession>
<dbReference type="GO" id="GO:0016491">
    <property type="term" value="F:oxidoreductase activity"/>
    <property type="evidence" value="ECO:0007669"/>
    <property type="project" value="InterPro"/>
</dbReference>
<proteinExistence type="predicted"/>
<dbReference type="Pfam" id="PF13450">
    <property type="entry name" value="NAD_binding_8"/>
    <property type="match status" value="1"/>
</dbReference>